<organism evidence="4 5">
    <name type="scientific">Cylicocyclus nassatus</name>
    <name type="common">Nematode worm</name>
    <dbReference type="NCBI Taxonomy" id="53992"/>
    <lineage>
        <taxon>Eukaryota</taxon>
        <taxon>Metazoa</taxon>
        <taxon>Ecdysozoa</taxon>
        <taxon>Nematoda</taxon>
        <taxon>Chromadorea</taxon>
        <taxon>Rhabditida</taxon>
        <taxon>Rhabditina</taxon>
        <taxon>Rhabditomorpha</taxon>
        <taxon>Strongyloidea</taxon>
        <taxon>Strongylidae</taxon>
        <taxon>Cylicocyclus</taxon>
    </lineage>
</organism>
<comment type="caution">
    <text evidence="4">The sequence shown here is derived from an EMBL/GenBank/DDBJ whole genome shotgun (WGS) entry which is preliminary data.</text>
</comment>
<dbReference type="GO" id="GO:0004190">
    <property type="term" value="F:aspartic-type endopeptidase activity"/>
    <property type="evidence" value="ECO:0007669"/>
    <property type="project" value="InterPro"/>
</dbReference>
<accession>A0AA36M8W9</accession>
<comment type="similarity">
    <text evidence="1">Belongs to the peptidase A1 family.</text>
</comment>
<evidence type="ECO:0000256" key="2">
    <source>
        <dbReference type="SAM" id="MobiDB-lite"/>
    </source>
</evidence>
<dbReference type="PANTHER" id="PTHR47966">
    <property type="entry name" value="BETA-SITE APP-CLEAVING ENZYME, ISOFORM A-RELATED"/>
    <property type="match status" value="1"/>
</dbReference>
<dbReference type="EMBL" id="CATQJL010000305">
    <property type="protein sequence ID" value="CAJ0601968.1"/>
    <property type="molecule type" value="Genomic_DNA"/>
</dbReference>
<name>A0AA36M8W9_CYLNA</name>
<proteinExistence type="inferred from homology"/>
<feature type="compositionally biased region" description="Polar residues" evidence="2">
    <location>
        <begin position="151"/>
        <end position="170"/>
    </location>
</feature>
<feature type="region of interest" description="Disordered" evidence="2">
    <location>
        <begin position="118"/>
        <end position="225"/>
    </location>
</feature>
<evidence type="ECO:0000259" key="3">
    <source>
        <dbReference type="Pfam" id="PF00026"/>
    </source>
</evidence>
<protein>
    <recommendedName>
        <fullName evidence="3">Peptidase A1 domain-containing protein</fullName>
    </recommendedName>
</protein>
<feature type="compositionally biased region" description="Low complexity" evidence="2">
    <location>
        <begin position="118"/>
        <end position="150"/>
    </location>
</feature>
<dbReference type="Proteomes" id="UP001176961">
    <property type="component" value="Unassembled WGS sequence"/>
</dbReference>
<dbReference type="Gene3D" id="2.40.70.10">
    <property type="entry name" value="Acid Proteases"/>
    <property type="match status" value="1"/>
</dbReference>
<feature type="compositionally biased region" description="Low complexity" evidence="2">
    <location>
        <begin position="171"/>
        <end position="215"/>
    </location>
</feature>
<reference evidence="4" key="1">
    <citation type="submission" date="2023-07" db="EMBL/GenBank/DDBJ databases">
        <authorList>
            <consortium name="CYATHOMIX"/>
        </authorList>
    </citation>
    <scope>NUCLEOTIDE SEQUENCE</scope>
    <source>
        <strain evidence="4">N/A</strain>
    </source>
</reference>
<dbReference type="GO" id="GO:0005764">
    <property type="term" value="C:lysosome"/>
    <property type="evidence" value="ECO:0007669"/>
    <property type="project" value="TreeGrafter"/>
</dbReference>
<dbReference type="PANTHER" id="PTHR47966:SF48">
    <property type="entry name" value="PEPTIDASE A1 DOMAIN-CONTAINING PROTEIN"/>
    <property type="match status" value="1"/>
</dbReference>
<dbReference type="InterPro" id="IPR001461">
    <property type="entry name" value="Aspartic_peptidase_A1"/>
</dbReference>
<feature type="domain" description="Peptidase A1" evidence="3">
    <location>
        <begin position="10"/>
        <end position="109"/>
    </location>
</feature>
<dbReference type="AlphaFoldDB" id="A0AA36M8W9"/>
<dbReference type="GO" id="GO:0006508">
    <property type="term" value="P:proteolysis"/>
    <property type="evidence" value="ECO:0007669"/>
    <property type="project" value="InterPro"/>
</dbReference>
<evidence type="ECO:0000313" key="4">
    <source>
        <dbReference type="EMBL" id="CAJ0601968.1"/>
    </source>
</evidence>
<keyword evidence="5" id="KW-1185">Reference proteome</keyword>
<evidence type="ECO:0000313" key="5">
    <source>
        <dbReference type="Proteomes" id="UP001176961"/>
    </source>
</evidence>
<sequence>MNNAMPELISSITGPQAGIDGLAKAAGAMPKLGSYEIQCNAAVPKLEIKAERFTYTIQSNKLIVKIGNRCILALVAQTSAGIGPQWHFGAPLLQEYCITFNLDTNNLEFFGVKSVPTTTSSTLRTASTRKQNTTSTSKTTRKIPTTTPKNATSSSTKTTRRVLSTTPKLNITTSSTRTTRKIPTTTPKRNITTSSTRTTRRLPTTTPRRISTSSRKTTRRYLAPR</sequence>
<dbReference type="InterPro" id="IPR021109">
    <property type="entry name" value="Peptidase_aspartic_dom_sf"/>
</dbReference>
<dbReference type="SUPFAM" id="SSF50630">
    <property type="entry name" value="Acid proteases"/>
    <property type="match status" value="1"/>
</dbReference>
<dbReference type="InterPro" id="IPR033121">
    <property type="entry name" value="PEPTIDASE_A1"/>
</dbReference>
<gene>
    <name evidence="4" type="ORF">CYNAS_LOCUS13951</name>
</gene>
<dbReference type="Pfam" id="PF00026">
    <property type="entry name" value="Asp"/>
    <property type="match status" value="1"/>
</dbReference>
<evidence type="ECO:0000256" key="1">
    <source>
        <dbReference type="ARBA" id="ARBA00007447"/>
    </source>
</evidence>